<dbReference type="GO" id="GO:0016757">
    <property type="term" value="F:glycosyltransferase activity"/>
    <property type="evidence" value="ECO:0007669"/>
    <property type="project" value="InterPro"/>
</dbReference>
<reference evidence="2 3" key="1">
    <citation type="journal article" date="2015" name="Nature">
        <title>rRNA introns, odd ribosomes, and small enigmatic genomes across a large radiation of phyla.</title>
        <authorList>
            <person name="Brown C.T."/>
            <person name="Hug L.A."/>
            <person name="Thomas B.C."/>
            <person name="Sharon I."/>
            <person name="Castelle C.J."/>
            <person name="Singh A."/>
            <person name="Wilkins M.J."/>
            <person name="Williams K.H."/>
            <person name="Banfield J.F."/>
        </authorList>
    </citation>
    <scope>NUCLEOTIDE SEQUENCE [LARGE SCALE GENOMIC DNA]</scope>
</reference>
<comment type="caution">
    <text evidence="2">The sequence shown here is derived from an EMBL/GenBank/DDBJ whole genome shotgun (WGS) entry which is preliminary data.</text>
</comment>
<dbReference type="Gene3D" id="3.40.50.2000">
    <property type="entry name" value="Glycogen Phosphorylase B"/>
    <property type="match status" value="2"/>
</dbReference>
<accession>A0A0G0X407</accession>
<dbReference type="Pfam" id="PF00534">
    <property type="entry name" value="Glycos_transf_1"/>
    <property type="match status" value="1"/>
</dbReference>
<dbReference type="CDD" id="cd03801">
    <property type="entry name" value="GT4_PimA-like"/>
    <property type="match status" value="1"/>
</dbReference>
<gene>
    <name evidence="2" type="ORF">UU78_C0076G0001</name>
</gene>
<dbReference type="PANTHER" id="PTHR12526:SF635">
    <property type="entry name" value="GLYCOSYL TRANSFERASE GROUP 1"/>
    <property type="match status" value="1"/>
</dbReference>
<organism evidence="2 3">
    <name type="scientific">Candidatus Roizmanbacteria bacterium GW2011_GWC2_41_7</name>
    <dbReference type="NCBI Taxonomy" id="1618487"/>
    <lineage>
        <taxon>Bacteria</taxon>
        <taxon>Candidatus Roizmaniibacteriota</taxon>
    </lineage>
</organism>
<name>A0A0G0X407_9BACT</name>
<feature type="non-terminal residue" evidence="2">
    <location>
        <position position="1"/>
    </location>
</feature>
<dbReference type="SUPFAM" id="SSF53756">
    <property type="entry name" value="UDP-Glycosyltransferase/glycogen phosphorylase"/>
    <property type="match status" value="1"/>
</dbReference>
<dbReference type="InterPro" id="IPR001296">
    <property type="entry name" value="Glyco_trans_1"/>
</dbReference>
<protein>
    <recommendedName>
        <fullName evidence="1">Glycosyl transferase family 1 domain-containing protein</fullName>
    </recommendedName>
</protein>
<evidence type="ECO:0000313" key="3">
    <source>
        <dbReference type="Proteomes" id="UP000034371"/>
    </source>
</evidence>
<sequence>SIILWFAKCFGKRVVAIYHCELVLPKGIMNRCIQFGVTLANSIACFFSDTIITYTDDYARNSRVLAPFKKKIQSIYPPIPIPRVSLSTKKKLTTVIGPHKLVVGIAARFAAEKGIEYVIEALQYLPEDTMIAVAGPMEPVGEEAYKKKILTLVSSNAHQILFLGTLTQDEMGAFYALIDVLVVSSVNSTEAFGLVQVEAMLCGVPVVATDLPGVRVPIQQTHMGIVVPPKNAKDIAEAIIAIVKKKKSYILPTTSIQTIFSYEQTIDAYNRCFKS</sequence>
<dbReference type="PATRIC" id="fig|1618487.3.peg.882"/>
<dbReference type="EMBL" id="LCBY01000076">
    <property type="protein sequence ID" value="KKS19710.1"/>
    <property type="molecule type" value="Genomic_DNA"/>
</dbReference>
<feature type="domain" description="Glycosyl transferase family 1" evidence="1">
    <location>
        <begin position="99"/>
        <end position="248"/>
    </location>
</feature>
<proteinExistence type="predicted"/>
<evidence type="ECO:0000259" key="1">
    <source>
        <dbReference type="Pfam" id="PF00534"/>
    </source>
</evidence>
<dbReference type="AlphaFoldDB" id="A0A0G0X407"/>
<dbReference type="Proteomes" id="UP000034371">
    <property type="component" value="Unassembled WGS sequence"/>
</dbReference>
<dbReference type="PANTHER" id="PTHR12526">
    <property type="entry name" value="GLYCOSYLTRANSFERASE"/>
    <property type="match status" value="1"/>
</dbReference>
<evidence type="ECO:0000313" key="2">
    <source>
        <dbReference type="EMBL" id="KKS19710.1"/>
    </source>
</evidence>